<organism evidence="2 3">
    <name type="scientific">Corallococcus sicarius</name>
    <dbReference type="NCBI Taxonomy" id="2316726"/>
    <lineage>
        <taxon>Bacteria</taxon>
        <taxon>Pseudomonadati</taxon>
        <taxon>Myxococcota</taxon>
        <taxon>Myxococcia</taxon>
        <taxon>Myxococcales</taxon>
        <taxon>Cystobacterineae</taxon>
        <taxon>Myxococcaceae</taxon>
        <taxon>Corallococcus</taxon>
    </lineage>
</organism>
<sequence length="488" mass="52631">MGSSARSQSLAAVSRNHMPVSRWTMPAVAFPRWVLLLLLGWSPLAFAATDKVDAYLRAEMARNHIPAAAVAVIRDGKVIKLQAYGTANLEANVPATTRSSFQIASGTKMFTAVLLMELVGQGKLRLDEPISQYIEGTPPAWKGITVRHLAGHTSGLKPGPPDADMPGVAAAVEAAKKVPLASAPGEKAAYGSDDFTLLTSILEKVSGTPYPQLLRDRITTPLGMSNTRFDNAAHDPEHIVLTSDVVPGRVATYQWKTDHQQQYWFVYPHYTRAAGGLFSSITDMTKFVSALMGDTLLDAEQRKALWTPAPLNDGTPGGFAVGWTVGRYRGRTEVGHSGGPALSDTVYYPEEKLAVVVLTNQRKLTPMLAHGVANFYLTPPAFLNEPGIPDALPARTSAVKQILSALAEGKADAGAFTGALKADIKELNAWMAPGLGGLPPLSRLVLLRESPDHQTRTYRAVYGRDQTKQWLLTFDAAGLISEVDVREE</sequence>
<comment type="caution">
    <text evidence="2">The sequence shown here is derived from an EMBL/GenBank/DDBJ whole genome shotgun (WGS) entry which is preliminary data.</text>
</comment>
<gene>
    <name evidence="2" type="ORF">D7X12_34675</name>
</gene>
<evidence type="ECO:0000313" key="3">
    <source>
        <dbReference type="Proteomes" id="UP000273405"/>
    </source>
</evidence>
<evidence type="ECO:0000313" key="2">
    <source>
        <dbReference type="EMBL" id="RKH34760.1"/>
    </source>
</evidence>
<dbReference type="GO" id="GO:0016787">
    <property type="term" value="F:hydrolase activity"/>
    <property type="evidence" value="ECO:0007669"/>
    <property type="project" value="UniProtKB-KW"/>
</dbReference>
<evidence type="ECO:0000259" key="1">
    <source>
        <dbReference type="Pfam" id="PF00144"/>
    </source>
</evidence>
<keyword evidence="2" id="KW-0378">Hydrolase</keyword>
<dbReference type="Gene3D" id="3.40.710.10">
    <property type="entry name" value="DD-peptidase/beta-lactamase superfamily"/>
    <property type="match status" value="1"/>
</dbReference>
<dbReference type="EMBL" id="RAWG01000338">
    <property type="protein sequence ID" value="RKH34760.1"/>
    <property type="molecule type" value="Genomic_DNA"/>
</dbReference>
<name>A0A3A8MT88_9BACT</name>
<dbReference type="Pfam" id="PF00144">
    <property type="entry name" value="Beta-lactamase"/>
    <property type="match status" value="1"/>
</dbReference>
<dbReference type="InterPro" id="IPR001466">
    <property type="entry name" value="Beta-lactam-related"/>
</dbReference>
<dbReference type="PANTHER" id="PTHR43283">
    <property type="entry name" value="BETA-LACTAMASE-RELATED"/>
    <property type="match status" value="1"/>
</dbReference>
<dbReference type="InterPro" id="IPR050789">
    <property type="entry name" value="Diverse_Enzym_Activities"/>
</dbReference>
<protein>
    <submittedName>
        <fullName evidence="2">Class A beta-lactamase-related serine hydrolase</fullName>
    </submittedName>
</protein>
<dbReference type="PANTHER" id="PTHR43283:SF18">
    <property type="match status" value="1"/>
</dbReference>
<dbReference type="AlphaFoldDB" id="A0A3A8MT88"/>
<dbReference type="SUPFAM" id="SSF56601">
    <property type="entry name" value="beta-lactamase/transpeptidase-like"/>
    <property type="match status" value="1"/>
</dbReference>
<proteinExistence type="predicted"/>
<dbReference type="Proteomes" id="UP000273405">
    <property type="component" value="Unassembled WGS sequence"/>
</dbReference>
<feature type="domain" description="Beta-lactamase-related" evidence="1">
    <location>
        <begin position="52"/>
        <end position="364"/>
    </location>
</feature>
<accession>A0A3A8MT88</accession>
<keyword evidence="3" id="KW-1185">Reference proteome</keyword>
<dbReference type="InterPro" id="IPR012338">
    <property type="entry name" value="Beta-lactam/transpept-like"/>
</dbReference>
<reference evidence="3" key="1">
    <citation type="submission" date="2018-09" db="EMBL/GenBank/DDBJ databases">
        <authorList>
            <person name="Livingstone P.G."/>
            <person name="Whitworth D.E."/>
        </authorList>
    </citation>
    <scope>NUCLEOTIDE SEQUENCE [LARGE SCALE GENOMIC DNA]</scope>
    <source>
        <strain evidence="3">CA040B</strain>
    </source>
</reference>